<feature type="region of interest" description="Disordered" evidence="2">
    <location>
        <begin position="1238"/>
        <end position="1377"/>
    </location>
</feature>
<keyword evidence="1" id="KW-0175">Coiled coil</keyword>
<evidence type="ECO:0000313" key="4">
    <source>
        <dbReference type="Proteomes" id="UP000005239"/>
    </source>
</evidence>
<protein>
    <submittedName>
        <fullName evidence="3">Uncharacterized protein</fullName>
    </submittedName>
</protein>
<feature type="compositionally biased region" description="Basic and acidic residues" evidence="2">
    <location>
        <begin position="107"/>
        <end position="132"/>
    </location>
</feature>
<feature type="compositionally biased region" description="Acidic residues" evidence="2">
    <location>
        <begin position="523"/>
        <end position="532"/>
    </location>
</feature>
<feature type="compositionally biased region" description="Basic and acidic residues" evidence="2">
    <location>
        <begin position="270"/>
        <end position="283"/>
    </location>
</feature>
<reference evidence="3" key="2">
    <citation type="submission" date="2022-06" db="UniProtKB">
        <authorList>
            <consortium name="EnsemblMetazoa"/>
        </authorList>
    </citation>
    <scope>IDENTIFICATION</scope>
    <source>
        <strain evidence="3">PS312</strain>
    </source>
</reference>
<feature type="compositionally biased region" description="Basic residues" evidence="2">
    <location>
        <begin position="133"/>
        <end position="146"/>
    </location>
</feature>
<feature type="coiled-coil region" evidence="1">
    <location>
        <begin position="708"/>
        <end position="735"/>
    </location>
</feature>
<feature type="compositionally biased region" description="Basic and acidic residues" evidence="2">
    <location>
        <begin position="155"/>
        <end position="165"/>
    </location>
</feature>
<accession>A0A8R1UCT4</accession>
<feature type="compositionally biased region" description="Basic residues" evidence="2">
    <location>
        <begin position="884"/>
        <end position="896"/>
    </location>
</feature>
<feature type="compositionally biased region" description="Acidic residues" evidence="2">
    <location>
        <begin position="495"/>
        <end position="513"/>
    </location>
</feature>
<organism evidence="3 4">
    <name type="scientific">Pristionchus pacificus</name>
    <name type="common">Parasitic nematode worm</name>
    <dbReference type="NCBI Taxonomy" id="54126"/>
    <lineage>
        <taxon>Eukaryota</taxon>
        <taxon>Metazoa</taxon>
        <taxon>Ecdysozoa</taxon>
        <taxon>Nematoda</taxon>
        <taxon>Chromadorea</taxon>
        <taxon>Rhabditida</taxon>
        <taxon>Rhabditina</taxon>
        <taxon>Diplogasteromorpha</taxon>
        <taxon>Diplogasteroidea</taxon>
        <taxon>Neodiplogasteridae</taxon>
        <taxon>Pristionchus</taxon>
    </lineage>
</organism>
<sequence>MVLNLPSGLVCFPGWDGTGIWYAVAYANELKDNLRREIGREVFEFKWEDTPYDVVLMAVGPFETMNGYLAQLKEDPKNPGKIRTADGQFLPPVPKRPKNYVAPRINPKAEVKKKSKKDDQKNKKCEEGERKQMASRRSRSRSRRPLTVKAVEGNESDHATKDMRRIHTRRTTPSGSVHRRGFHDVMSDKENDDGGEANEAEILSPNVPPMENKDEDELEKEQMENGSNMLSDDYEEVEEVEMEEEHNTRNRKNEPSDGDDQEEEVNEKEEEMKEQIEPRDHQSRSNRSAQQSDDDDEVDEKEEEELDDPMEDNRPSALVCFPGWDRTGVSYGVAFAYELGENINRKIGKEDFTFKWEGIPYDAVIMALGPFKTMYSYHMEVLKNPKKSQEVRKTDGEFLPPVPPRPRNYKISKVEAKKKSKKDDQKKKKSDEEVEKKQMVSRRSRSRSRRRQPPTEDAVVRIEEEIIVNVVEKDEHNTRSLAPSVGVHRRGTDDGMSDVDEGDHDGAEEDEDMPILSSKDAQMDDEDDDDLEKEQMENKSNQLSDEDENLGEEIKEHNELRGRARGNKHDEPSDDGNEEEEMDDQMDRQAPSAQHSDYDHDEQEEDVVDFFNLGEAKKSIDRDLKFTMQQLDNWKRDTMALYLEVNEAKQAGLLSEDIVIDFRRKYEGIKSRARRVGEKNNNISAKHETFWDQFRQAKEQFCNLLVLSGEEEEEGDNMEDEMEEMTNEIDQHSDANEDDHLEDVEMGNPIEEHYCPRARENGIDQRIDEDENVEEEIEDVGMCDPIEDLSIRRARGNRFEQSSVDDDDGAHEDDEMDEMNDQRGIRRRRMHKSDNIDENDNVEQEMEEQLEVHNKCVRVRGHRREQCSVDDDDEMGDIIDQRGIRRRRQANGRMRNRSNGEEEEDDEEEEMDEMNDQIGIRRRRQANGQVVMRIRYRKEEDKDDEEMEQIVDRVIGYTNSRGSRANRNIDRRNNPDEDYNEEQMDGEMLREGEETRHMRNLRRKLKMASGKKRNALAMIISLEELKENVLREQQDGMEELSNCDDEMKAVEEELRAAKIKKGLFVDEIFGSDNEDEDEGTRRRRRRREGPGICNLRRRLEEIKRERTRIGMTVDKVKDQMEKIKRQLRREMEQYDSQSPSLVVDVDDCDVEMQHVIMEQVVPPRTRSRPVRPLRNKQMYVNSDDNGVEVAMDTVPVEERSPRVLDVACEKIPERRSTIKENEENACDLSRGVSFKRSSRSASRVIIPLPPPAALSSSIPKKRTASKKIDEEEDETVTRRGPKEMRLNDSHTGSITHRRSSGKKRSRKPPAKPIPTKWIPGTDIPIFPPIKTGSGDEISSSDPEDSESDSKTINKKKKNGGRRKKKKKPVEPESDSSSDEMKAFKKKWWKFCDRCQGSLREDPIFTTGRESRFREAICTPFFSKIGDEGDIVQVLRRRIKEKYPDILPLEAFLYFTDGDAIMNRYLTPDIILSPDSFRLAIEGLPKREVMRLCSYPDWAKKEYLEKREEYRKELNKLNDRRGLCIDEYRFREWRTDEKRPRKYCTCKANKAFVRRRCGDRDRLCCCSQLLGLEEMFIQMATDIHMDE</sequence>
<feature type="compositionally biased region" description="Basic residues" evidence="2">
    <location>
        <begin position="1352"/>
        <end position="1367"/>
    </location>
</feature>
<evidence type="ECO:0000313" key="3">
    <source>
        <dbReference type="EnsemblMetazoa" id="PPA19562.1"/>
    </source>
</evidence>
<evidence type="ECO:0000256" key="2">
    <source>
        <dbReference type="SAM" id="MobiDB-lite"/>
    </source>
</evidence>
<keyword evidence="4" id="KW-1185">Reference proteome</keyword>
<feature type="compositionally biased region" description="Basic and acidic residues" evidence="2">
    <location>
        <begin position="1275"/>
        <end position="1288"/>
    </location>
</feature>
<feature type="compositionally biased region" description="Acidic residues" evidence="2">
    <location>
        <begin position="572"/>
        <end position="584"/>
    </location>
</feature>
<dbReference type="Proteomes" id="UP000005239">
    <property type="component" value="Unassembled WGS sequence"/>
</dbReference>
<reference evidence="4" key="1">
    <citation type="journal article" date="2008" name="Nat. Genet.">
        <title>The Pristionchus pacificus genome provides a unique perspective on nematode lifestyle and parasitism.</title>
        <authorList>
            <person name="Dieterich C."/>
            <person name="Clifton S.W."/>
            <person name="Schuster L.N."/>
            <person name="Chinwalla A."/>
            <person name="Delehaunty K."/>
            <person name="Dinkelacker I."/>
            <person name="Fulton L."/>
            <person name="Fulton R."/>
            <person name="Godfrey J."/>
            <person name="Minx P."/>
            <person name="Mitreva M."/>
            <person name="Roeseler W."/>
            <person name="Tian H."/>
            <person name="Witte H."/>
            <person name="Yang S.P."/>
            <person name="Wilson R.K."/>
            <person name="Sommer R.J."/>
        </authorList>
    </citation>
    <scope>NUCLEOTIDE SEQUENCE [LARGE SCALE GENOMIC DNA]</scope>
    <source>
        <strain evidence="4">PS312</strain>
    </source>
</reference>
<gene>
    <name evidence="3" type="primary">WBGene00109116</name>
</gene>
<feature type="compositionally biased region" description="Basic and acidic residues" evidence="2">
    <location>
        <begin position="245"/>
        <end position="255"/>
    </location>
</feature>
<proteinExistence type="predicted"/>
<feature type="compositionally biased region" description="Acidic residues" evidence="2">
    <location>
        <begin position="232"/>
        <end position="244"/>
    </location>
</feature>
<feature type="region of interest" description="Disordered" evidence="2">
    <location>
        <begin position="76"/>
        <end position="317"/>
    </location>
</feature>
<dbReference type="EnsemblMetazoa" id="PPA19562.1">
    <property type="protein sequence ID" value="PPA19562.1"/>
    <property type="gene ID" value="WBGene00109116"/>
</dbReference>
<feature type="compositionally biased region" description="Acidic residues" evidence="2">
    <location>
        <begin position="292"/>
        <end position="310"/>
    </location>
</feature>
<name>A0A2A6BJX9_PRIPA</name>
<feature type="compositionally biased region" description="Acidic residues" evidence="2">
    <location>
        <begin position="803"/>
        <end position="819"/>
    </location>
</feature>
<feature type="region of interest" description="Disordered" evidence="2">
    <location>
        <begin position="797"/>
        <end position="841"/>
    </location>
</feature>
<feature type="region of interest" description="Disordered" evidence="2">
    <location>
        <begin position="387"/>
        <end position="603"/>
    </location>
</feature>
<feature type="compositionally biased region" description="Basic and acidic residues" evidence="2">
    <location>
        <begin position="387"/>
        <end position="396"/>
    </location>
</feature>
<feature type="compositionally biased region" description="Acidic residues" evidence="2">
    <location>
        <begin position="901"/>
        <end position="915"/>
    </location>
</feature>
<feature type="compositionally biased region" description="Basic residues" evidence="2">
    <location>
        <begin position="1295"/>
        <end position="1309"/>
    </location>
</feature>
<accession>A0A2A6BJX9</accession>
<feature type="compositionally biased region" description="Acidic residues" evidence="2">
    <location>
        <begin position="256"/>
        <end position="269"/>
    </location>
</feature>
<feature type="compositionally biased region" description="Acidic residues" evidence="2">
    <location>
        <begin position="976"/>
        <end position="985"/>
    </location>
</feature>
<feature type="compositionally biased region" description="Acidic residues" evidence="2">
    <location>
        <begin position="190"/>
        <end position="199"/>
    </location>
</feature>
<feature type="compositionally biased region" description="Basic residues" evidence="2">
    <location>
        <begin position="439"/>
        <end position="452"/>
    </location>
</feature>
<feature type="compositionally biased region" description="Basic and acidic residues" evidence="2">
    <location>
        <begin position="412"/>
        <end position="438"/>
    </location>
</feature>
<feature type="region of interest" description="Disordered" evidence="2">
    <location>
        <begin position="965"/>
        <end position="986"/>
    </location>
</feature>
<feature type="compositionally biased region" description="Basic and acidic residues" evidence="2">
    <location>
        <begin position="552"/>
        <end position="571"/>
    </location>
</feature>
<feature type="region of interest" description="Disordered" evidence="2">
    <location>
        <begin position="880"/>
        <end position="922"/>
    </location>
</feature>
<evidence type="ECO:0000256" key="1">
    <source>
        <dbReference type="SAM" id="Coils"/>
    </source>
</evidence>